<dbReference type="RefSeq" id="WP_190570401.1">
    <property type="nucleotide sequence ID" value="NZ_JACJQL010000050.1"/>
</dbReference>
<dbReference type="Pfam" id="PF13426">
    <property type="entry name" value="PAS_9"/>
    <property type="match status" value="1"/>
</dbReference>
<dbReference type="InterPro" id="IPR043128">
    <property type="entry name" value="Rev_trsase/Diguanyl_cyclase"/>
</dbReference>
<dbReference type="InterPro" id="IPR000700">
    <property type="entry name" value="PAS-assoc_C"/>
</dbReference>
<dbReference type="SUPFAM" id="SSF55073">
    <property type="entry name" value="Nucleotide cyclase"/>
    <property type="match status" value="1"/>
</dbReference>
<dbReference type="NCBIfam" id="TIGR00254">
    <property type="entry name" value="GGDEF"/>
    <property type="match status" value="1"/>
</dbReference>
<dbReference type="SUPFAM" id="SSF55785">
    <property type="entry name" value="PYP-like sensor domain (PAS domain)"/>
    <property type="match status" value="3"/>
</dbReference>
<dbReference type="EMBL" id="JACJQL010000050">
    <property type="protein sequence ID" value="MBD2254347.1"/>
    <property type="molecule type" value="Genomic_DNA"/>
</dbReference>
<dbReference type="Pfam" id="PF00563">
    <property type="entry name" value="EAL"/>
    <property type="match status" value="1"/>
</dbReference>
<evidence type="ECO:0000259" key="5">
    <source>
        <dbReference type="PROSITE" id="PS50887"/>
    </source>
</evidence>
<dbReference type="PANTHER" id="PTHR44757">
    <property type="entry name" value="DIGUANYLATE CYCLASE DGCP"/>
    <property type="match status" value="1"/>
</dbReference>
<dbReference type="Gene3D" id="3.20.20.450">
    <property type="entry name" value="EAL domain"/>
    <property type="match status" value="1"/>
</dbReference>
<dbReference type="PROSITE" id="PS50113">
    <property type="entry name" value="PAC"/>
    <property type="match status" value="3"/>
</dbReference>
<feature type="domain" description="GGDEF" evidence="5">
    <location>
        <begin position="621"/>
        <end position="754"/>
    </location>
</feature>
<dbReference type="InterPro" id="IPR000014">
    <property type="entry name" value="PAS"/>
</dbReference>
<feature type="domain" description="PAS" evidence="2">
    <location>
        <begin position="329"/>
        <end position="402"/>
    </location>
</feature>
<dbReference type="Proteomes" id="UP000621307">
    <property type="component" value="Unassembled WGS sequence"/>
</dbReference>
<name>A0ABR8BM84_9NOSO</name>
<dbReference type="Pfam" id="PF08447">
    <property type="entry name" value="PAS_3"/>
    <property type="match status" value="1"/>
</dbReference>
<evidence type="ECO:0000256" key="1">
    <source>
        <dbReference type="SAM" id="Coils"/>
    </source>
</evidence>
<feature type="domain" description="EAL" evidence="4">
    <location>
        <begin position="763"/>
        <end position="1019"/>
    </location>
</feature>
<dbReference type="SMART" id="SM00267">
    <property type="entry name" value="GGDEF"/>
    <property type="match status" value="1"/>
</dbReference>
<reference evidence="6 7" key="1">
    <citation type="journal article" date="2020" name="ISME J.">
        <title>Comparative genomics reveals insights into cyanobacterial evolution and habitat adaptation.</title>
        <authorList>
            <person name="Chen M.Y."/>
            <person name="Teng W.K."/>
            <person name="Zhao L."/>
            <person name="Hu C.X."/>
            <person name="Zhou Y.K."/>
            <person name="Han B.P."/>
            <person name="Song L.R."/>
            <person name="Shu W.S."/>
        </authorList>
    </citation>
    <scope>NUCLEOTIDE SEQUENCE [LARGE SCALE GENOMIC DNA]</scope>
    <source>
        <strain evidence="6 7">FACHB-3921</strain>
    </source>
</reference>
<evidence type="ECO:0000259" key="4">
    <source>
        <dbReference type="PROSITE" id="PS50883"/>
    </source>
</evidence>
<comment type="caution">
    <text evidence="6">The sequence shown here is derived from an EMBL/GenBank/DDBJ whole genome shotgun (WGS) entry which is preliminary data.</text>
</comment>
<feature type="domain" description="PAC" evidence="3">
    <location>
        <begin position="536"/>
        <end position="588"/>
    </location>
</feature>
<dbReference type="InterPro" id="IPR035965">
    <property type="entry name" value="PAS-like_dom_sf"/>
</dbReference>
<feature type="coiled-coil region" evidence="1">
    <location>
        <begin position="316"/>
        <end position="343"/>
    </location>
</feature>
<feature type="domain" description="PAS" evidence="2">
    <location>
        <begin position="200"/>
        <end position="274"/>
    </location>
</feature>
<dbReference type="CDD" id="cd01949">
    <property type="entry name" value="GGDEF"/>
    <property type="match status" value="1"/>
</dbReference>
<feature type="domain" description="PAC" evidence="3">
    <location>
        <begin position="274"/>
        <end position="328"/>
    </location>
</feature>
<proteinExistence type="predicted"/>
<dbReference type="CDD" id="cd00130">
    <property type="entry name" value="PAS"/>
    <property type="match status" value="3"/>
</dbReference>
<keyword evidence="7" id="KW-1185">Reference proteome</keyword>
<dbReference type="Pfam" id="PF00989">
    <property type="entry name" value="PAS"/>
    <property type="match status" value="1"/>
</dbReference>
<dbReference type="PROSITE" id="PS50112">
    <property type="entry name" value="PAS"/>
    <property type="match status" value="3"/>
</dbReference>
<dbReference type="PROSITE" id="PS50887">
    <property type="entry name" value="GGDEF"/>
    <property type="match status" value="1"/>
</dbReference>
<dbReference type="InterPro" id="IPR000160">
    <property type="entry name" value="GGDEF_dom"/>
</dbReference>
<dbReference type="Gene3D" id="3.30.450.20">
    <property type="entry name" value="PAS domain"/>
    <property type="match status" value="3"/>
</dbReference>
<dbReference type="PROSITE" id="PS50883">
    <property type="entry name" value="EAL"/>
    <property type="match status" value="1"/>
</dbReference>
<dbReference type="InterPro" id="IPR013655">
    <property type="entry name" value="PAS_fold_3"/>
</dbReference>
<dbReference type="InterPro" id="IPR001633">
    <property type="entry name" value="EAL_dom"/>
</dbReference>
<dbReference type="InterPro" id="IPR001610">
    <property type="entry name" value="PAC"/>
</dbReference>
<dbReference type="Gene3D" id="3.30.70.270">
    <property type="match status" value="1"/>
</dbReference>
<dbReference type="InterPro" id="IPR013767">
    <property type="entry name" value="PAS_fold"/>
</dbReference>
<evidence type="ECO:0000259" key="3">
    <source>
        <dbReference type="PROSITE" id="PS50113"/>
    </source>
</evidence>
<dbReference type="InterPro" id="IPR029787">
    <property type="entry name" value="Nucleotide_cyclase"/>
</dbReference>
<dbReference type="Pfam" id="PF00990">
    <property type="entry name" value="GGDEF"/>
    <property type="match status" value="1"/>
</dbReference>
<accession>A0ABR8BM84</accession>
<organism evidence="6 7">
    <name type="scientific">Nostoc parmelioides FACHB-3921</name>
    <dbReference type="NCBI Taxonomy" id="2692909"/>
    <lineage>
        <taxon>Bacteria</taxon>
        <taxon>Bacillati</taxon>
        <taxon>Cyanobacteriota</taxon>
        <taxon>Cyanophyceae</taxon>
        <taxon>Nostocales</taxon>
        <taxon>Nostocaceae</taxon>
        <taxon>Nostoc</taxon>
    </lineage>
</organism>
<dbReference type="NCBIfam" id="TIGR00229">
    <property type="entry name" value="sensory_box"/>
    <property type="match status" value="3"/>
</dbReference>
<evidence type="ECO:0000259" key="2">
    <source>
        <dbReference type="PROSITE" id="PS50112"/>
    </source>
</evidence>
<dbReference type="SUPFAM" id="SSF141868">
    <property type="entry name" value="EAL domain-like"/>
    <property type="match status" value="1"/>
</dbReference>
<feature type="domain" description="PAC" evidence="3">
    <location>
        <begin position="401"/>
        <end position="453"/>
    </location>
</feature>
<dbReference type="InterPro" id="IPR035919">
    <property type="entry name" value="EAL_sf"/>
</dbReference>
<gene>
    <name evidence="6" type="ORF">H6G14_24185</name>
</gene>
<feature type="domain" description="PAS" evidence="2">
    <location>
        <begin position="461"/>
        <end position="534"/>
    </location>
</feature>
<evidence type="ECO:0000313" key="6">
    <source>
        <dbReference type="EMBL" id="MBD2254347.1"/>
    </source>
</evidence>
<evidence type="ECO:0000313" key="7">
    <source>
        <dbReference type="Proteomes" id="UP000621307"/>
    </source>
</evidence>
<dbReference type="InterPro" id="IPR052155">
    <property type="entry name" value="Biofilm_reg_signaling"/>
</dbReference>
<dbReference type="SMART" id="SM00091">
    <property type="entry name" value="PAS"/>
    <property type="match status" value="3"/>
</dbReference>
<protein>
    <submittedName>
        <fullName evidence="6">EAL domain-containing protein</fullName>
    </submittedName>
</protein>
<dbReference type="PANTHER" id="PTHR44757:SF2">
    <property type="entry name" value="BIOFILM ARCHITECTURE MAINTENANCE PROTEIN MBAA"/>
    <property type="match status" value="1"/>
</dbReference>
<dbReference type="SMART" id="SM00052">
    <property type="entry name" value="EAL"/>
    <property type="match status" value="1"/>
</dbReference>
<sequence>MVFTRGKVYKNHLNLQTNKGFSKPTKDSLSECEAVNSYFTPEFQSYEKSILELQEIIDLLAEINPFPVAIIDLESHQILFQNKLVNNPVFQQIIPDFLADSDLWTQLNSKLETGDFISNLGLEFKSSDKNRFLAIISGKIVNYENKQAVFLVFTDVNTVLVTSEEQQKDTLVKLELSHLIADPSDSQGLPTIQHNLWPAPSHLMEQALAATSNGIVLTDANQPDNPIIYVNPGFEAMTGYSASEVVGQNCRLLQAHETDQPGLSELRAALQEQKECHVIIKNFRKDGTEFWNELYIAPVFDSYGQLTHFIGIQNDITQHLQALETLQEQKEQYRRIVETASEGIWLLNRNNETTFVNQQMATMLGYTIEEMLGESLFSFMDAEGVDIAQDLLLGRRQGIQEKHNFKFRRKDGSDLWAIISCTPLFDEQGNYTGALGMLTNISDVYDELRLRKQAENALQESKERLDGILNSLEVVIWSIAADTFEILYLNSAVVQVYGRSVDEFYNNSNLWFELIHPEDQQRVNQSIKPLLANGSHELEYRILRQDGQVRWLYNHSHVIYDAVGQPIRIEGVATDITERKNMEERLVYHAFYDDLTGLPNRVLFMDRLAQTINQAKESPNDLFAVLFLDLDRFKVVNDSLSHLVGDQLLVSFAQRLQSCLQPEDTLARLGGDEFAILLSHIQSIDDATHIAEKIHQALKLPFNLSGYEVFTTVSIGIAFSTNDYIQAADLLRDADTALYCAKEQGKAWHIVFDSTMYDRAVALLQLETDLRWAIARQELYVVYQPIVSVATGKITGFEALVRWEHPERGLISPVEFIPVAEETGLIIQIGQFVLRESCQQLKQWHLEFPEFQHLSINVNLSGKQFSQPYLVEEIEQLLQEFELDANSIKLEITESAIMASPEQAATILQQLKTLGIQLCIDDFGTGYSSLAYLHCFPIDVLKIDRSFTKRIDSDSEQLAIIRAIVTLANNLEMSVVAEGVETVNQLVQLQLLKCDQAQGYLFSKPLSSDKVSLLLAAKIEF</sequence>
<dbReference type="CDD" id="cd01948">
    <property type="entry name" value="EAL"/>
    <property type="match status" value="1"/>
</dbReference>
<keyword evidence="1" id="KW-0175">Coiled coil</keyword>
<dbReference type="SMART" id="SM00086">
    <property type="entry name" value="PAC"/>
    <property type="match status" value="3"/>
</dbReference>